<feature type="compositionally biased region" description="Polar residues" evidence="1">
    <location>
        <begin position="155"/>
        <end position="164"/>
    </location>
</feature>
<protein>
    <submittedName>
        <fullName evidence="2">Uncharacterized protein</fullName>
    </submittedName>
</protein>
<feature type="region of interest" description="Disordered" evidence="1">
    <location>
        <begin position="155"/>
        <end position="193"/>
    </location>
</feature>
<evidence type="ECO:0000313" key="3">
    <source>
        <dbReference type="Proteomes" id="UP000799779"/>
    </source>
</evidence>
<sequence length="525" mass="59907">MTGEKKHSDLSSRLIKRSAKIASRSTKAPSSTAAISAPPKAATAPDKAKKEEVQRRKNPFNDMLLNKTGKESTTTTTTTTASPPASLEPESITHKRHSSSSSIQDDQAADRLVELERALALAREEQSELKEELGRVRKHSVVYRETIADYRQQLTEAYSRSPLSDTPERDTSPMEDVDHDISERHSGDHQRGDLIEQNYDLREKVAQLQEQMIEQDVLYRARLEQQITRGQTEWNELTGRLHQAEKESQERMQQLLDLKHSISALTRIESQVPDSDVATRMDELCYRIREWVISNYRRAKLNFVHLSPSTMQALEFICPKYRDIDLADRLAFYQAIVFSNLMQIFREPIWIGLPDSGPLAHIRHAAMYLLDTGTDFHEWRRTTIRALEKSHAKQELEQERNIVLQNMVAKIHRQLHELTSTVPTPAAQSSLLGILNQAADLQHMLHLQKAQYRLHLFQHAPGTQVPFDESRMEPINDSDMDDDSYLARTLTFCVFPLLVKFGDEAGENLQIQNVLLKAKVCCGVG</sequence>
<keyword evidence="3" id="KW-1185">Reference proteome</keyword>
<feature type="compositionally biased region" description="Low complexity" evidence="1">
    <location>
        <begin position="25"/>
        <end position="45"/>
    </location>
</feature>
<organism evidence="2 3">
    <name type="scientific">Amniculicola lignicola CBS 123094</name>
    <dbReference type="NCBI Taxonomy" id="1392246"/>
    <lineage>
        <taxon>Eukaryota</taxon>
        <taxon>Fungi</taxon>
        <taxon>Dikarya</taxon>
        <taxon>Ascomycota</taxon>
        <taxon>Pezizomycotina</taxon>
        <taxon>Dothideomycetes</taxon>
        <taxon>Pleosporomycetidae</taxon>
        <taxon>Pleosporales</taxon>
        <taxon>Amniculicolaceae</taxon>
        <taxon>Amniculicola</taxon>
    </lineage>
</organism>
<dbReference type="EMBL" id="ML977608">
    <property type="protein sequence ID" value="KAF1997928.1"/>
    <property type="molecule type" value="Genomic_DNA"/>
</dbReference>
<reference evidence="2" key="1">
    <citation type="journal article" date="2020" name="Stud. Mycol.">
        <title>101 Dothideomycetes genomes: a test case for predicting lifestyles and emergence of pathogens.</title>
        <authorList>
            <person name="Haridas S."/>
            <person name="Albert R."/>
            <person name="Binder M."/>
            <person name="Bloem J."/>
            <person name="Labutti K."/>
            <person name="Salamov A."/>
            <person name="Andreopoulos B."/>
            <person name="Baker S."/>
            <person name="Barry K."/>
            <person name="Bills G."/>
            <person name="Bluhm B."/>
            <person name="Cannon C."/>
            <person name="Castanera R."/>
            <person name="Culley D."/>
            <person name="Daum C."/>
            <person name="Ezra D."/>
            <person name="Gonzalez J."/>
            <person name="Henrissat B."/>
            <person name="Kuo A."/>
            <person name="Liang C."/>
            <person name="Lipzen A."/>
            <person name="Lutzoni F."/>
            <person name="Magnuson J."/>
            <person name="Mondo S."/>
            <person name="Nolan M."/>
            <person name="Ohm R."/>
            <person name="Pangilinan J."/>
            <person name="Park H.-J."/>
            <person name="Ramirez L."/>
            <person name="Alfaro M."/>
            <person name="Sun H."/>
            <person name="Tritt A."/>
            <person name="Yoshinaga Y."/>
            <person name="Zwiers L.-H."/>
            <person name="Turgeon B."/>
            <person name="Goodwin S."/>
            <person name="Spatafora J."/>
            <person name="Crous P."/>
            <person name="Grigoriev I."/>
        </authorList>
    </citation>
    <scope>NUCLEOTIDE SEQUENCE</scope>
    <source>
        <strain evidence="2">CBS 123094</strain>
    </source>
</reference>
<name>A0A6A5W9X7_9PLEO</name>
<feature type="compositionally biased region" description="Basic and acidic residues" evidence="1">
    <location>
        <begin position="179"/>
        <end position="193"/>
    </location>
</feature>
<dbReference type="Proteomes" id="UP000799779">
    <property type="component" value="Unassembled WGS sequence"/>
</dbReference>
<feature type="region of interest" description="Disordered" evidence="1">
    <location>
        <begin position="1"/>
        <end position="107"/>
    </location>
</feature>
<evidence type="ECO:0000256" key="1">
    <source>
        <dbReference type="SAM" id="MobiDB-lite"/>
    </source>
</evidence>
<evidence type="ECO:0000313" key="2">
    <source>
        <dbReference type="EMBL" id="KAF1997928.1"/>
    </source>
</evidence>
<proteinExistence type="predicted"/>
<dbReference type="OrthoDB" id="5328813at2759"/>
<dbReference type="AlphaFoldDB" id="A0A6A5W9X7"/>
<gene>
    <name evidence="2" type="ORF">P154DRAFT_524462</name>
</gene>
<accession>A0A6A5W9X7</accession>
<feature type="compositionally biased region" description="Basic and acidic residues" evidence="1">
    <location>
        <begin position="1"/>
        <end position="10"/>
    </location>
</feature>
<feature type="compositionally biased region" description="Basic and acidic residues" evidence="1">
    <location>
        <begin position="46"/>
        <end position="55"/>
    </location>
</feature>